<evidence type="ECO:0000256" key="2">
    <source>
        <dbReference type="ARBA" id="ARBA00004922"/>
    </source>
</evidence>
<evidence type="ECO:0000313" key="14">
    <source>
        <dbReference type="EMBL" id="KAJ6649841.1"/>
    </source>
</evidence>
<dbReference type="GO" id="GO:0005789">
    <property type="term" value="C:endoplasmic reticulum membrane"/>
    <property type="evidence" value="ECO:0007669"/>
    <property type="project" value="UniProtKB-SubCell"/>
</dbReference>
<evidence type="ECO:0000256" key="1">
    <source>
        <dbReference type="ARBA" id="ARBA00004477"/>
    </source>
</evidence>
<evidence type="ECO:0000256" key="10">
    <source>
        <dbReference type="ARBA" id="ARBA00023136"/>
    </source>
</evidence>
<protein>
    <recommendedName>
        <fullName evidence="4">dolichyl-P-Glc:Man9GlcNAc2-PP-dolichol alpha-1,3-glucosyltransferase</fullName>
        <ecNumber evidence="4">2.4.1.267</ecNumber>
    </recommendedName>
    <alternativeName>
        <fullName evidence="12">Asparagine-linked glycosylation protein 6 homolog</fullName>
    </alternativeName>
    <alternativeName>
        <fullName evidence="11">Dol-P-Glc:Man(9)GlcNAc(2)-PP-Dol alpha-1,3-glucosyltransferase</fullName>
    </alternativeName>
</protein>
<gene>
    <name evidence="14" type="primary">gny</name>
    <name evidence="14" type="ORF">Bhyg_05082</name>
</gene>
<evidence type="ECO:0000256" key="3">
    <source>
        <dbReference type="ARBA" id="ARBA00008715"/>
    </source>
</evidence>
<keyword evidence="6" id="KW-0808">Transferase</keyword>
<dbReference type="Pfam" id="PF03155">
    <property type="entry name" value="Alg6_Alg8"/>
    <property type="match status" value="1"/>
</dbReference>
<evidence type="ECO:0000313" key="15">
    <source>
        <dbReference type="Proteomes" id="UP001151699"/>
    </source>
</evidence>
<evidence type="ECO:0000256" key="9">
    <source>
        <dbReference type="ARBA" id="ARBA00022989"/>
    </source>
</evidence>
<dbReference type="SUPFAM" id="SSF82657">
    <property type="entry name" value="BolA-like"/>
    <property type="match status" value="1"/>
</dbReference>
<dbReference type="GO" id="GO:0042281">
    <property type="term" value="F:dolichyl pyrophosphate Man9GlcNAc2 alpha-1,3-glucosyltransferase activity"/>
    <property type="evidence" value="ECO:0007669"/>
    <property type="project" value="UniProtKB-EC"/>
</dbReference>
<evidence type="ECO:0000256" key="11">
    <source>
        <dbReference type="ARBA" id="ARBA00032921"/>
    </source>
</evidence>
<dbReference type="InterPro" id="IPR004856">
    <property type="entry name" value="Glyco_trans_ALG6/ALG8"/>
</dbReference>
<feature type="transmembrane region" description="Helical" evidence="13">
    <location>
        <begin position="146"/>
        <end position="162"/>
    </location>
</feature>
<evidence type="ECO:0000256" key="13">
    <source>
        <dbReference type="SAM" id="Phobius"/>
    </source>
</evidence>
<evidence type="ECO:0000256" key="6">
    <source>
        <dbReference type="ARBA" id="ARBA00022679"/>
    </source>
</evidence>
<dbReference type="EMBL" id="WJQU01000001">
    <property type="protein sequence ID" value="KAJ6649841.1"/>
    <property type="molecule type" value="Genomic_DNA"/>
</dbReference>
<evidence type="ECO:0000256" key="7">
    <source>
        <dbReference type="ARBA" id="ARBA00022692"/>
    </source>
</evidence>
<feature type="transmembrane region" description="Helical" evidence="13">
    <location>
        <begin position="451"/>
        <end position="470"/>
    </location>
</feature>
<evidence type="ECO:0000256" key="12">
    <source>
        <dbReference type="ARBA" id="ARBA00033252"/>
    </source>
</evidence>
<name>A0A9Q0NGG5_9DIPT</name>
<keyword evidence="10 13" id="KW-0472">Membrane</keyword>
<dbReference type="Pfam" id="PF01722">
    <property type="entry name" value="BolA"/>
    <property type="match status" value="1"/>
</dbReference>
<keyword evidence="9 13" id="KW-1133">Transmembrane helix</keyword>
<proteinExistence type="inferred from homology"/>
<keyword evidence="15" id="KW-1185">Reference proteome</keyword>
<dbReference type="InterPro" id="IPR002634">
    <property type="entry name" value="BolA"/>
</dbReference>
<dbReference type="AlphaFoldDB" id="A0A9Q0NGG5"/>
<dbReference type="EC" id="2.4.1.267" evidence="4"/>
<reference evidence="14" key="1">
    <citation type="submission" date="2022-07" db="EMBL/GenBank/DDBJ databases">
        <authorList>
            <person name="Trinca V."/>
            <person name="Uliana J.V.C."/>
            <person name="Torres T.T."/>
            <person name="Ward R.J."/>
            <person name="Monesi N."/>
        </authorList>
    </citation>
    <scope>NUCLEOTIDE SEQUENCE</scope>
    <source>
        <strain evidence="14">HSMRA1968</strain>
        <tissue evidence="14">Whole embryos</tissue>
    </source>
</reference>
<feature type="transmembrane region" description="Helical" evidence="13">
    <location>
        <begin position="362"/>
        <end position="381"/>
    </location>
</feature>
<comment type="pathway">
    <text evidence="2">Protein modification; protein glycosylation.</text>
</comment>
<evidence type="ECO:0000256" key="8">
    <source>
        <dbReference type="ARBA" id="ARBA00022824"/>
    </source>
</evidence>
<dbReference type="InterPro" id="IPR036065">
    <property type="entry name" value="BolA-like_sf"/>
</dbReference>
<dbReference type="PANTHER" id="PTHR12413:SF1">
    <property type="entry name" value="DOLICHYL PYROPHOSPHATE MAN9GLCNAC2 ALPHA-1,3-GLUCOSYLTRANSFERASE"/>
    <property type="match status" value="1"/>
</dbReference>
<organism evidence="14 15">
    <name type="scientific">Pseudolycoriella hygida</name>
    <dbReference type="NCBI Taxonomy" id="35572"/>
    <lineage>
        <taxon>Eukaryota</taxon>
        <taxon>Metazoa</taxon>
        <taxon>Ecdysozoa</taxon>
        <taxon>Arthropoda</taxon>
        <taxon>Hexapoda</taxon>
        <taxon>Insecta</taxon>
        <taxon>Pterygota</taxon>
        <taxon>Neoptera</taxon>
        <taxon>Endopterygota</taxon>
        <taxon>Diptera</taxon>
        <taxon>Nematocera</taxon>
        <taxon>Sciaroidea</taxon>
        <taxon>Sciaridae</taxon>
        <taxon>Pseudolycoriella</taxon>
    </lineage>
</organism>
<evidence type="ECO:0000256" key="5">
    <source>
        <dbReference type="ARBA" id="ARBA00022676"/>
    </source>
</evidence>
<dbReference type="OrthoDB" id="4983at2759"/>
<comment type="caution">
    <text evidence="14">The sequence shown here is derived from an EMBL/GenBank/DDBJ whole genome shotgun (WGS) entry which is preliminary data.</text>
</comment>
<evidence type="ECO:0000256" key="4">
    <source>
        <dbReference type="ARBA" id="ARBA00011937"/>
    </source>
</evidence>
<keyword evidence="8" id="KW-0256">Endoplasmic reticulum</keyword>
<comment type="similarity">
    <text evidence="3">Belongs to the ALG6/ALG8 glucosyltransferase family.</text>
</comment>
<keyword evidence="7 13" id="KW-0812">Transmembrane</keyword>
<feature type="transmembrane region" description="Helical" evidence="13">
    <location>
        <begin position="331"/>
        <end position="350"/>
    </location>
</feature>
<dbReference type="Proteomes" id="UP001151699">
    <property type="component" value="Chromosome A"/>
</dbReference>
<dbReference type="Gene3D" id="3.30.300.90">
    <property type="entry name" value="BolA-like"/>
    <property type="match status" value="1"/>
</dbReference>
<feature type="transmembrane region" description="Helical" evidence="13">
    <location>
        <begin position="393"/>
        <end position="411"/>
    </location>
</feature>
<keyword evidence="5" id="KW-0328">Glycosyltransferase</keyword>
<comment type="subcellular location">
    <subcellularLocation>
        <location evidence="1">Endoplasmic reticulum membrane</location>
        <topology evidence="1">Multi-pass membrane protein</topology>
    </subcellularLocation>
</comment>
<dbReference type="PANTHER" id="PTHR12413">
    <property type="entry name" value="DOLICHYL GLYCOSYLTRANSFERASE"/>
    <property type="match status" value="1"/>
</dbReference>
<sequence length="550" mass="62960">MYAKIVLAVSIGMLIRSIISLHPYSGQNTPPMYGDFEAQRHWQEVVVNLPISDWYRNTSDNDLMYWGLDYPPLSAYHSFIVGQVAKFINPKFVTLHESRGLTDDSHKHFMRTSVLVADLLLYIPAMLICCQLISQKNWFKIDERLSTLYTAVAVLYPGQILIDNGHFQYNNISLGLAAAAIIFLLRNQNVISAIFFTLSLNYKQMELYHALPFFVYLLATCFKESSRKLVFIDGLLRLIKIGGVVILTFIVLWFPWFESIKDVLQVLHRIFPLARGVFEDKVSNVWCIVNVVIPLRDNFPNERMAVICLTCTLGSILPSLIHLFRNSNPKTFLLSLINSSLAFFLFSFQVHEKSILLATLPVMLYFPMDPLLCLWFLQIATFSMIPLLVRDKLLLAFIALNAFYLLLIKLLTELPTKRKEKTLESKLDIFKLSRIQPIHSKSSFFDNCKLWGFYLSLCGQIILLISLTFVPPPQHLPHIFPLLISAFSCEVVDESDGCGGKFSTIIVSEQFTGKSLLQRHRLVNAALSEELKTIHAFSQKTFTPEQWAQR</sequence>
<accession>A0A9Q0NGG5</accession>
<feature type="transmembrane region" description="Helical" evidence="13">
    <location>
        <begin position="235"/>
        <end position="256"/>
    </location>
</feature>
<feature type="transmembrane region" description="Helical" evidence="13">
    <location>
        <begin position="174"/>
        <end position="195"/>
    </location>
</feature>
<feature type="transmembrane region" description="Helical" evidence="13">
    <location>
        <begin position="114"/>
        <end position="134"/>
    </location>
</feature>